<dbReference type="EMBL" id="CADCVR010000027">
    <property type="protein sequence ID" value="CAA9482524.1"/>
    <property type="molecule type" value="Genomic_DNA"/>
</dbReference>
<accession>A0A6J4S3E5</accession>
<dbReference type="InterPro" id="IPR029044">
    <property type="entry name" value="Nucleotide-diphossugar_trans"/>
</dbReference>
<protein>
    <recommendedName>
        <fullName evidence="2">Glycosyltransferase 2-like domain-containing protein</fullName>
    </recommendedName>
</protein>
<dbReference type="SUPFAM" id="SSF53448">
    <property type="entry name" value="Nucleotide-diphospho-sugar transferases"/>
    <property type="match status" value="1"/>
</dbReference>
<evidence type="ECO:0000313" key="1">
    <source>
        <dbReference type="EMBL" id="CAA9482524.1"/>
    </source>
</evidence>
<reference evidence="1" key="1">
    <citation type="submission" date="2020-02" db="EMBL/GenBank/DDBJ databases">
        <authorList>
            <person name="Meier V. D."/>
        </authorList>
    </citation>
    <scope>NUCLEOTIDE SEQUENCE</scope>
    <source>
        <strain evidence="1">AVDCRST_MAG53</strain>
    </source>
</reference>
<dbReference type="AlphaFoldDB" id="A0A6J4S3E5"/>
<organism evidence="1">
    <name type="scientific">uncultured Solirubrobacteraceae bacterium</name>
    <dbReference type="NCBI Taxonomy" id="1162706"/>
    <lineage>
        <taxon>Bacteria</taxon>
        <taxon>Bacillati</taxon>
        <taxon>Actinomycetota</taxon>
        <taxon>Thermoleophilia</taxon>
        <taxon>Solirubrobacterales</taxon>
        <taxon>Solirubrobacteraceae</taxon>
        <taxon>environmental samples</taxon>
    </lineage>
</organism>
<gene>
    <name evidence="1" type="ORF">AVDCRST_MAG53-841</name>
</gene>
<sequence length="287" mass="30802">MGSAAVLVPAGPGRAERERVLDLLDALACFEPELVDVVIVDDDRRARGAWPSGVGVIANPRRGRGIGTLGGTVAGTLAGLACLHRVARGAWVLRLDADALVIGPVVARVDAAWRAGDGILGSCSQTCNGDARDVRGWSREVRRHTRPVWAWRRPPRRPWFVRPADRFVRSLLLQARATGYAPGEHCVAAGCALSAALVGALAARGWLERPERWLGARLGDDVVLGAMSRACGLRLRDCHAVFGIQHVGLADTPARLVERGFSVVHSTKNDPRMEEPAIRSFFAAARA</sequence>
<evidence type="ECO:0008006" key="2">
    <source>
        <dbReference type="Google" id="ProtNLM"/>
    </source>
</evidence>
<proteinExistence type="predicted"/>
<name>A0A6J4S3E5_9ACTN</name>